<proteinExistence type="inferred from homology"/>
<dbReference type="EC" id="3.2.1.23" evidence="3 8"/>
<dbReference type="GO" id="GO:0006012">
    <property type="term" value="P:galactose metabolic process"/>
    <property type="evidence" value="ECO:0007669"/>
    <property type="project" value="InterPro"/>
</dbReference>
<dbReference type="Pfam" id="PF08532">
    <property type="entry name" value="Glyco_hydro_42M"/>
    <property type="match status" value="1"/>
</dbReference>
<dbReference type="AlphaFoldDB" id="A0A368VKX3"/>
<evidence type="ECO:0000256" key="4">
    <source>
        <dbReference type="ARBA" id="ARBA00022723"/>
    </source>
</evidence>
<dbReference type="PANTHER" id="PTHR36447">
    <property type="entry name" value="BETA-GALACTOSIDASE GANA"/>
    <property type="match status" value="1"/>
</dbReference>
<dbReference type="Gene3D" id="3.40.50.880">
    <property type="match status" value="1"/>
</dbReference>
<dbReference type="GO" id="GO:0004565">
    <property type="term" value="F:beta-galactosidase activity"/>
    <property type="evidence" value="ECO:0007669"/>
    <property type="project" value="UniProtKB-EC"/>
</dbReference>
<organism evidence="14 15">
    <name type="scientific">Paenibacillus prosopidis</name>
    <dbReference type="NCBI Taxonomy" id="630520"/>
    <lineage>
        <taxon>Bacteria</taxon>
        <taxon>Bacillati</taxon>
        <taxon>Bacillota</taxon>
        <taxon>Bacilli</taxon>
        <taxon>Bacillales</taxon>
        <taxon>Paenibacillaceae</taxon>
        <taxon>Paenibacillus</taxon>
    </lineage>
</organism>
<evidence type="ECO:0000256" key="1">
    <source>
        <dbReference type="ARBA" id="ARBA00001412"/>
    </source>
</evidence>
<name>A0A368VKX3_9BACL</name>
<dbReference type="InterPro" id="IPR017853">
    <property type="entry name" value="GH"/>
</dbReference>
<dbReference type="Proteomes" id="UP000252415">
    <property type="component" value="Unassembled WGS sequence"/>
</dbReference>
<evidence type="ECO:0000256" key="6">
    <source>
        <dbReference type="ARBA" id="ARBA00022833"/>
    </source>
</evidence>
<dbReference type="InterPro" id="IPR003476">
    <property type="entry name" value="Glyco_hydro_42"/>
</dbReference>
<keyword evidence="5 8" id="KW-0378">Hydrolase</keyword>
<dbReference type="Gene3D" id="2.60.40.1180">
    <property type="entry name" value="Golgi alpha-mannosidase II"/>
    <property type="match status" value="1"/>
</dbReference>
<dbReference type="GO" id="GO:0009341">
    <property type="term" value="C:beta-galactosidase complex"/>
    <property type="evidence" value="ECO:0007669"/>
    <property type="project" value="InterPro"/>
</dbReference>
<keyword evidence="4" id="KW-0479">Metal-binding</keyword>
<evidence type="ECO:0000256" key="3">
    <source>
        <dbReference type="ARBA" id="ARBA00012756"/>
    </source>
</evidence>
<dbReference type="Pfam" id="PF08533">
    <property type="entry name" value="Glyco_hydro_42C"/>
    <property type="match status" value="1"/>
</dbReference>
<feature type="binding site" evidence="10">
    <location>
        <position position="326"/>
    </location>
    <ligand>
        <name>substrate</name>
    </ligand>
</feature>
<evidence type="ECO:0000256" key="8">
    <source>
        <dbReference type="PIRNR" id="PIRNR001084"/>
    </source>
</evidence>
<keyword evidence="7 8" id="KW-0326">Glycosidase</keyword>
<comment type="similarity">
    <text evidence="2 8">Belongs to the glycosyl hydrolase 42 family.</text>
</comment>
<evidence type="ECO:0000259" key="12">
    <source>
        <dbReference type="Pfam" id="PF08532"/>
    </source>
</evidence>
<feature type="active site" description="Nucleophile" evidence="9">
    <location>
        <position position="318"/>
    </location>
</feature>
<accession>A0A368VKX3</accession>
<comment type="caution">
    <text evidence="14">The sequence shown here is derived from an EMBL/GenBank/DDBJ whole genome shotgun (WGS) entry which is preliminary data.</text>
</comment>
<evidence type="ECO:0000259" key="13">
    <source>
        <dbReference type="Pfam" id="PF08533"/>
    </source>
</evidence>
<dbReference type="PIRSF" id="PIRSF001084">
    <property type="entry name" value="B-galactosidase"/>
    <property type="match status" value="1"/>
</dbReference>
<feature type="binding site" evidence="10">
    <location>
        <position position="116"/>
    </location>
    <ligand>
        <name>substrate</name>
    </ligand>
</feature>
<dbReference type="InterPro" id="IPR029062">
    <property type="entry name" value="Class_I_gatase-like"/>
</dbReference>
<feature type="binding site" evidence="10">
    <location>
        <position position="154"/>
    </location>
    <ligand>
        <name>substrate</name>
    </ligand>
</feature>
<keyword evidence="15" id="KW-1185">Reference proteome</keyword>
<evidence type="ECO:0000256" key="5">
    <source>
        <dbReference type="ARBA" id="ARBA00022801"/>
    </source>
</evidence>
<dbReference type="OrthoDB" id="9800974at2"/>
<dbReference type="InterPro" id="IPR013529">
    <property type="entry name" value="Glyco_hydro_42_N"/>
</dbReference>
<dbReference type="Pfam" id="PF02449">
    <property type="entry name" value="Glyco_hydro_42"/>
    <property type="match status" value="1"/>
</dbReference>
<protein>
    <recommendedName>
        <fullName evidence="3 8">Beta-galactosidase</fullName>
        <shortName evidence="8">Beta-gal</shortName>
        <ecNumber evidence="3 8">3.2.1.23</ecNumber>
    </recommendedName>
</protein>
<evidence type="ECO:0000313" key="14">
    <source>
        <dbReference type="EMBL" id="RCW42359.1"/>
    </source>
</evidence>
<evidence type="ECO:0000256" key="7">
    <source>
        <dbReference type="ARBA" id="ARBA00023295"/>
    </source>
</evidence>
<keyword evidence="6" id="KW-0862">Zinc</keyword>
<dbReference type="CDD" id="cd03143">
    <property type="entry name" value="A4_beta-galactosidase_middle_domain"/>
    <property type="match status" value="1"/>
</dbReference>
<dbReference type="GO" id="GO:0046872">
    <property type="term" value="F:metal ion binding"/>
    <property type="evidence" value="ECO:0007669"/>
    <property type="project" value="UniProtKB-KW"/>
</dbReference>
<dbReference type="EMBL" id="QPJD01000017">
    <property type="protein sequence ID" value="RCW42359.1"/>
    <property type="molecule type" value="Genomic_DNA"/>
</dbReference>
<dbReference type="InterPro" id="IPR013738">
    <property type="entry name" value="Beta_galactosidase_Trimer"/>
</dbReference>
<evidence type="ECO:0000256" key="2">
    <source>
        <dbReference type="ARBA" id="ARBA00005940"/>
    </source>
</evidence>
<evidence type="ECO:0000313" key="15">
    <source>
        <dbReference type="Proteomes" id="UP000252415"/>
    </source>
</evidence>
<evidence type="ECO:0000256" key="10">
    <source>
        <dbReference type="PIRSR" id="PIRSR001084-2"/>
    </source>
</evidence>
<dbReference type="InterPro" id="IPR013780">
    <property type="entry name" value="Glyco_hydro_b"/>
</dbReference>
<feature type="domain" description="Glycoside hydrolase family 42 N-terminal" evidence="11">
    <location>
        <begin position="19"/>
        <end position="396"/>
    </location>
</feature>
<dbReference type="PANTHER" id="PTHR36447:SF2">
    <property type="entry name" value="BETA-GALACTOSIDASE YESZ"/>
    <property type="match status" value="1"/>
</dbReference>
<gene>
    <name evidence="14" type="ORF">DFP97_11783</name>
</gene>
<evidence type="ECO:0000259" key="11">
    <source>
        <dbReference type="Pfam" id="PF02449"/>
    </source>
</evidence>
<comment type="catalytic activity">
    <reaction evidence="1 8">
        <text>Hydrolysis of terminal non-reducing beta-D-galactose residues in beta-D-galactosides.</text>
        <dbReference type="EC" id="3.2.1.23"/>
    </reaction>
</comment>
<reference evidence="14 15" key="1">
    <citation type="submission" date="2018-07" db="EMBL/GenBank/DDBJ databases">
        <title>Genomic Encyclopedia of Type Strains, Phase III (KMG-III): the genomes of soil and plant-associated and newly described type strains.</title>
        <authorList>
            <person name="Whitman W."/>
        </authorList>
    </citation>
    <scope>NUCLEOTIDE SEQUENCE [LARGE SCALE GENOMIC DNA]</scope>
    <source>
        <strain evidence="14 15">CECT 7506</strain>
    </source>
</reference>
<feature type="domain" description="Beta-galactosidase trimerisation" evidence="12">
    <location>
        <begin position="409"/>
        <end position="617"/>
    </location>
</feature>
<dbReference type="Gene3D" id="3.20.20.80">
    <property type="entry name" value="Glycosidases"/>
    <property type="match status" value="1"/>
</dbReference>
<dbReference type="SUPFAM" id="SSF52317">
    <property type="entry name" value="Class I glutamine amidotransferase-like"/>
    <property type="match status" value="1"/>
</dbReference>
<evidence type="ECO:0000256" key="9">
    <source>
        <dbReference type="PIRSR" id="PIRSR001084-1"/>
    </source>
</evidence>
<dbReference type="InterPro" id="IPR013739">
    <property type="entry name" value="Beta_galactosidase_C"/>
</dbReference>
<dbReference type="SUPFAM" id="SSF51445">
    <property type="entry name" value="(Trans)glycosidases"/>
    <property type="match status" value="1"/>
</dbReference>
<feature type="active site" description="Proton donor" evidence="9">
    <location>
        <position position="155"/>
    </location>
</feature>
<feature type="domain" description="Beta-galactosidase C-terminal" evidence="13">
    <location>
        <begin position="633"/>
        <end position="689"/>
    </location>
</feature>
<sequence length="693" mass="79085">MTLIVNKTIAGEQFHLGVCYYPEQWPEHMWADDYSRMKEIGFTTVRMGEFAWNFFEPEEGVFAFDLFDRAIDLAYKHGLQVILGTPTATPPAWMTYKYPEILNASFEGKQFNHGMRRHYNYSSPVYRDYCAKITEAMAKHYANHPGIVGWQIDNEFNCEVNSFYSNADHVAFRTWLQEKYGSLDALNQAWGAVFWNQSYSDWEQVHLPRPTPGGAPNPHQTLDEKRFISDNIISFARIQSEILRKLAPKQWITTNGMFAHLDNHTMTEELLDFYSYDSYPNFATLWNDADRENPLMDRISSNHLTKVRSISPNFCIMEQQSGPGGWVNKLQQPSPKPGQMRLWTFQSVAHGADMILYFRWRTATFGTEIYWHGINDYHNQPNRRVAEAETVSRELGRIGEAIVGSRYAAEVAILHDYDNEWDGEFDVWHGPLTIESIYGWNKALQLSHIPFDYLNLKDKTRLDDLVHYKVLVYPHPTIMSDETAELLKQYAAGGGKVIFGARTGYKDKRGHCRMTPFPGPVADLCGVTVEDFTLIVDKAATPNIRWVDGGEEAGTPASLFNDILRPVNDNVETLALFDGDYYAGKPALTRNPYGTGEAYYYGAAFSREVADALIRRLGLKPATTGWSELPPQVEVAIRVKQNRRYAFLLNYSDKPVKALLLRETEDMLEGKRLAAGDLNIAPYGVKILSLDQA</sequence>